<name>A0ABT6CZD0_9MICC</name>
<protein>
    <submittedName>
        <fullName evidence="1">DUF885 domain-containing protein</fullName>
    </submittedName>
</protein>
<dbReference type="RefSeq" id="WP_277359493.1">
    <property type="nucleotide sequence ID" value="NZ_JAROKN010000060.1"/>
</dbReference>
<dbReference type="PANTHER" id="PTHR33361:SF2">
    <property type="entry name" value="DUF885 DOMAIN-CONTAINING PROTEIN"/>
    <property type="match status" value="1"/>
</dbReference>
<organism evidence="1 2">
    <name type="scientific">Arthrobacter vasquezii</name>
    <dbReference type="NCBI Taxonomy" id="2977629"/>
    <lineage>
        <taxon>Bacteria</taxon>
        <taxon>Bacillati</taxon>
        <taxon>Actinomycetota</taxon>
        <taxon>Actinomycetes</taxon>
        <taxon>Micrococcales</taxon>
        <taxon>Micrococcaceae</taxon>
        <taxon>Arthrobacter</taxon>
    </lineage>
</organism>
<dbReference type="PANTHER" id="PTHR33361">
    <property type="entry name" value="GLR0591 PROTEIN"/>
    <property type="match status" value="1"/>
</dbReference>
<reference evidence="1 2" key="1">
    <citation type="journal article" date="2023" name="Int. J. Syst. Evol. Microbiol.">
        <title>Arthrobacter vasquezii sp. nov., isolated from a soil sample from Union Glacier, Antarctica.</title>
        <authorList>
            <person name="Valenzuela-Ibaceta F."/>
            <person name="Carrasco V."/>
            <person name="Lagos-Moraga S."/>
            <person name="Dietz-Vargas C."/>
            <person name="Navarro C.A."/>
            <person name="Perez-Donoso J.M."/>
        </authorList>
    </citation>
    <scope>NUCLEOTIDE SEQUENCE [LARGE SCALE GENOMIC DNA]</scope>
    <source>
        <strain evidence="1 2">EH-1B-1</strain>
    </source>
</reference>
<evidence type="ECO:0000313" key="1">
    <source>
        <dbReference type="EMBL" id="MDF9279136.1"/>
    </source>
</evidence>
<comment type="caution">
    <text evidence="1">The sequence shown here is derived from an EMBL/GenBank/DDBJ whole genome shotgun (WGS) entry which is preliminary data.</text>
</comment>
<gene>
    <name evidence="1" type="ORF">P4U43_15205</name>
</gene>
<dbReference type="EMBL" id="JAROKN010000060">
    <property type="protein sequence ID" value="MDF9279136.1"/>
    <property type="molecule type" value="Genomic_DNA"/>
</dbReference>
<evidence type="ECO:0000313" key="2">
    <source>
        <dbReference type="Proteomes" id="UP001220456"/>
    </source>
</evidence>
<proteinExistence type="predicted"/>
<keyword evidence="2" id="KW-1185">Reference proteome</keyword>
<dbReference type="InterPro" id="IPR010281">
    <property type="entry name" value="DUF885"/>
</dbReference>
<accession>A0ABT6CZD0</accession>
<dbReference type="Proteomes" id="UP001220456">
    <property type="component" value="Unassembled WGS sequence"/>
</dbReference>
<sequence length="563" mass="62137">MTDALAPVRRARTAIDDVADAFFLRLLGLKPELATSLGTPGYGSGFFDYSPAGQQAYAQAIQETLAKLDGFNPVDDVDMVTLDTMRERLGLELEFLATGITELNNIECPSQLIRNVFDLMPTGSADDWENIAGRLENVSSALEGYIASLRASRIEGHVAAARQVRAVVWQAREHAKDNGYFMSLAAGAQVNGNELDTGTRSRLERGASGAAAAYAGFANFLETELLPAAPGKDAVGRAYYELCSRRFLGTAVDLDETYAWAVAELDRLIAEQVEVAGRIKPGATIEEAKAILNADPSRQLKGSAALRDWMQATADQALSDLAGVHFDIPAPMNCLECMIAPTQEGVIYYSVPSDDFSRPGRMWWSIPPGEDEFTTWAETSTVYHEGVPGHHLQYGTATYQKELLNNWRRHACWVSGHGEGWALYAERLMLELGYLTDPGDQMGMLDMQRMRAARVVFDIGVHLELEVPEQWGSGTWTPEKGYEFLTRHLDISEGALEFEFTRYLGWPGQASSYKVGQRLWEEIRATRERTDGEAFNLKAFHTEALNLGSVGLDTLRRALLPGF</sequence>
<dbReference type="Pfam" id="PF05960">
    <property type="entry name" value="DUF885"/>
    <property type="match status" value="1"/>
</dbReference>